<dbReference type="InterPro" id="IPR038277">
    <property type="entry name" value="UreF_sf"/>
</dbReference>
<dbReference type="Pfam" id="PF01730">
    <property type="entry name" value="UreF"/>
    <property type="match status" value="1"/>
</dbReference>
<organism evidence="4 5">
    <name type="scientific">Paraglaciecola hydrolytica</name>
    <dbReference type="NCBI Taxonomy" id="1799789"/>
    <lineage>
        <taxon>Bacteria</taxon>
        <taxon>Pseudomonadati</taxon>
        <taxon>Pseudomonadota</taxon>
        <taxon>Gammaproteobacteria</taxon>
        <taxon>Alteromonadales</taxon>
        <taxon>Alteromonadaceae</taxon>
        <taxon>Paraglaciecola</taxon>
    </lineage>
</organism>
<dbReference type="PANTHER" id="PTHR33620:SF1">
    <property type="entry name" value="UREASE ACCESSORY PROTEIN F"/>
    <property type="match status" value="1"/>
</dbReference>
<dbReference type="Proteomes" id="UP000070299">
    <property type="component" value="Unassembled WGS sequence"/>
</dbReference>
<gene>
    <name evidence="3" type="primary">ureF</name>
    <name evidence="4" type="ORF">AX660_09450</name>
</gene>
<reference evidence="5" key="1">
    <citation type="submission" date="2016-02" db="EMBL/GenBank/DDBJ databases">
        <authorList>
            <person name="Schultz-Johansen M."/>
            <person name="Glaring M.A."/>
            <person name="Bech P.K."/>
            <person name="Stougaard P."/>
        </authorList>
    </citation>
    <scope>NUCLEOTIDE SEQUENCE [LARGE SCALE GENOMIC DNA]</scope>
    <source>
        <strain evidence="5">S66</strain>
    </source>
</reference>
<comment type="similarity">
    <text evidence="3">Belongs to the UreF family.</text>
</comment>
<keyword evidence="3" id="KW-0963">Cytoplasm</keyword>
<comment type="function">
    <text evidence="3">Required for maturation of urease via the functional incorporation of the urease nickel metallocenter.</text>
</comment>
<comment type="subcellular location">
    <subcellularLocation>
        <location evidence="3">Cytoplasm</location>
    </subcellularLocation>
</comment>
<name>A0A136A4N0_9ALTE</name>
<evidence type="ECO:0000313" key="5">
    <source>
        <dbReference type="Proteomes" id="UP000070299"/>
    </source>
</evidence>
<comment type="caution">
    <text evidence="4">The sequence shown here is derived from an EMBL/GenBank/DDBJ whole genome shotgun (WGS) entry which is preliminary data.</text>
</comment>
<dbReference type="InterPro" id="IPR002639">
    <property type="entry name" value="UreF"/>
</dbReference>
<dbReference type="RefSeq" id="WP_068374176.1">
    <property type="nucleotide sequence ID" value="NZ_LSNE01000003.1"/>
</dbReference>
<proteinExistence type="inferred from homology"/>
<keyword evidence="2 3" id="KW-0143">Chaperone</keyword>
<dbReference type="AlphaFoldDB" id="A0A136A4N0"/>
<accession>A0A136A4N0</accession>
<dbReference type="HAMAP" id="MF_01385">
    <property type="entry name" value="UreF"/>
    <property type="match status" value="1"/>
</dbReference>
<dbReference type="GO" id="GO:0016151">
    <property type="term" value="F:nickel cation binding"/>
    <property type="evidence" value="ECO:0007669"/>
    <property type="project" value="UniProtKB-UniRule"/>
</dbReference>
<dbReference type="PIRSF" id="PIRSF009467">
    <property type="entry name" value="Ureas_acces_UreF"/>
    <property type="match status" value="1"/>
</dbReference>
<evidence type="ECO:0000256" key="1">
    <source>
        <dbReference type="ARBA" id="ARBA00022988"/>
    </source>
</evidence>
<dbReference type="OrthoDB" id="9798772at2"/>
<dbReference type="EMBL" id="LSNE01000003">
    <property type="protein sequence ID" value="KXI30202.1"/>
    <property type="molecule type" value="Genomic_DNA"/>
</dbReference>
<dbReference type="GO" id="GO:0005737">
    <property type="term" value="C:cytoplasm"/>
    <property type="evidence" value="ECO:0007669"/>
    <property type="project" value="UniProtKB-SubCell"/>
</dbReference>
<keyword evidence="1 3" id="KW-0996">Nickel insertion</keyword>
<evidence type="ECO:0000313" key="4">
    <source>
        <dbReference type="EMBL" id="KXI30202.1"/>
    </source>
</evidence>
<dbReference type="PANTHER" id="PTHR33620">
    <property type="entry name" value="UREASE ACCESSORY PROTEIN F"/>
    <property type="match status" value="1"/>
</dbReference>
<evidence type="ECO:0000256" key="3">
    <source>
        <dbReference type="HAMAP-Rule" id="MF_01385"/>
    </source>
</evidence>
<dbReference type="Gene3D" id="1.10.4190.10">
    <property type="entry name" value="Urease accessory protein UreF"/>
    <property type="match status" value="1"/>
</dbReference>
<evidence type="ECO:0000256" key="2">
    <source>
        <dbReference type="ARBA" id="ARBA00023186"/>
    </source>
</evidence>
<dbReference type="STRING" id="1799789.AX660_09450"/>
<protein>
    <recommendedName>
        <fullName evidence="3">Urease accessory protein UreF</fullName>
    </recommendedName>
</protein>
<comment type="subunit">
    <text evidence="3">UreD, UreF and UreG form a complex that acts as a GTP-hydrolysis-dependent molecular chaperone, activating the urease apoprotein by helping to assemble the nickel containing metallocenter of UreC. The UreE protein probably delivers the nickel.</text>
</comment>
<sequence length="228" mass="25367">MTSSLALTRLLQLCSANLPVGGFSFSQGLEQAVELGWVDSAESTYDWCHTYLQQAMLRSDLPLLAAQFSALQNQELEDFAHNEDWIKATRESSEILMADLAMGKAMLRLLGNLDELQTHPYFAVMQDYQSLSFISSFALAACLFDVQHADMLTGFAWTYIDNQIAAATKLVPLGQTQSQNLLFKLAAVIPHCVDNYQRGPASQLGQSLVGLSMASSWHEQQYSRLFRS</sequence>
<keyword evidence="5" id="KW-1185">Reference proteome</keyword>